<dbReference type="InterPro" id="IPR033690">
    <property type="entry name" value="Adenylat_kinase_CS"/>
</dbReference>
<feature type="binding site" evidence="6">
    <location>
        <position position="167"/>
    </location>
    <ligand>
        <name>AMP</name>
        <dbReference type="ChEBI" id="CHEBI:456215"/>
    </ligand>
</feature>
<proteinExistence type="inferred from homology"/>
<dbReference type="Gene3D" id="3.40.50.300">
    <property type="entry name" value="P-loop containing nucleotide triphosphate hydrolases"/>
    <property type="match status" value="1"/>
</dbReference>
<dbReference type="NCBIfam" id="NF001380">
    <property type="entry name" value="PRK00279.1-2"/>
    <property type="match status" value="1"/>
</dbReference>
<dbReference type="NCBIfam" id="NF011100">
    <property type="entry name" value="PRK14527.1"/>
    <property type="match status" value="1"/>
</dbReference>
<feature type="binding site" evidence="6">
    <location>
        <position position="106"/>
    </location>
    <ligand>
        <name>AMP</name>
        <dbReference type="ChEBI" id="CHEBI:456215"/>
    </ligand>
</feature>
<dbReference type="EC" id="2.7.4.3" evidence="6"/>
<dbReference type="GO" id="GO:0046033">
    <property type="term" value="P:AMP metabolic process"/>
    <property type="evidence" value="ECO:0007669"/>
    <property type="project" value="UniProtKB-UniRule"/>
</dbReference>
<dbReference type="InterPro" id="IPR028587">
    <property type="entry name" value="AK2"/>
</dbReference>
<keyword evidence="1 6" id="KW-0808">Transferase</keyword>
<dbReference type="InterPro" id="IPR006259">
    <property type="entry name" value="Adenyl_kin_sub"/>
</dbReference>
<comment type="function">
    <text evidence="6">Catalyzes the reversible transfer of the terminal phosphate group between ATP and AMP. Plays an important role in cellular energy homeostasis and in adenine nucleotide metabolism. Adenylate kinase activity is critical for regulation of the phosphate utilization and the AMP de novo biosynthesis pathways.</text>
</comment>
<evidence type="ECO:0000256" key="2">
    <source>
        <dbReference type="ARBA" id="ARBA00022741"/>
    </source>
</evidence>
<feature type="binding site" evidence="6">
    <location>
        <begin position="85"/>
        <end position="90"/>
    </location>
    <ligand>
        <name>ATP</name>
        <dbReference type="ChEBI" id="CHEBI:30616"/>
    </ligand>
</feature>
<keyword evidence="5 6" id="KW-0496">Mitochondrion</keyword>
<dbReference type="InterPro" id="IPR000850">
    <property type="entry name" value="Adenylat/UMP-CMP_kin"/>
</dbReference>
<dbReference type="SUPFAM" id="SSF52540">
    <property type="entry name" value="P-loop containing nucleoside triphosphate hydrolases"/>
    <property type="match status" value="1"/>
</dbReference>
<dbReference type="HAMAP" id="MF_00235">
    <property type="entry name" value="Adenylate_kinase_Adk"/>
    <property type="match status" value="1"/>
</dbReference>
<reference evidence="8" key="1">
    <citation type="submission" date="2021-01" db="EMBL/GenBank/DDBJ databases">
        <authorList>
            <person name="Corre E."/>
            <person name="Pelletier E."/>
            <person name="Niang G."/>
            <person name="Scheremetjew M."/>
            <person name="Finn R."/>
            <person name="Kale V."/>
            <person name="Holt S."/>
            <person name="Cochrane G."/>
            <person name="Meng A."/>
            <person name="Brown T."/>
            <person name="Cohen L."/>
        </authorList>
    </citation>
    <scope>NUCLEOTIDE SEQUENCE</scope>
    <source>
        <strain evidence="8">NIES-2562</strain>
    </source>
</reference>
<dbReference type="HAMAP" id="MF_03168">
    <property type="entry name" value="Adenylate_kinase_AK2"/>
    <property type="match status" value="1"/>
</dbReference>
<dbReference type="GO" id="GO:0046034">
    <property type="term" value="P:ATP metabolic process"/>
    <property type="evidence" value="ECO:0007669"/>
    <property type="project" value="UniProtKB-UniRule"/>
</dbReference>
<comment type="subunit">
    <text evidence="6">Monomer.</text>
</comment>
<feature type="binding site" evidence="6">
    <location>
        <position position="111"/>
    </location>
    <ligand>
        <name>AMP</name>
        <dbReference type="ChEBI" id="CHEBI:456215"/>
    </ligand>
</feature>
<dbReference type="FunFam" id="3.40.50.300:FF:000106">
    <property type="entry name" value="Adenylate kinase mitochondrial"/>
    <property type="match status" value="1"/>
</dbReference>
<accession>A0A7S3GBE8</accession>
<comment type="similarity">
    <text evidence="6">Belongs to the adenylate kinase family. AK2 subfamily.</text>
</comment>
<evidence type="ECO:0000256" key="5">
    <source>
        <dbReference type="ARBA" id="ARBA00023128"/>
    </source>
</evidence>
<dbReference type="GO" id="GO:0005524">
    <property type="term" value="F:ATP binding"/>
    <property type="evidence" value="ECO:0007669"/>
    <property type="project" value="UniProtKB-KW"/>
</dbReference>
<dbReference type="AlphaFoldDB" id="A0A7S3GBE8"/>
<keyword evidence="2 6" id="KW-0547">Nucleotide-binding</keyword>
<dbReference type="PROSITE" id="PS00113">
    <property type="entry name" value="ADENYLATE_KINASE"/>
    <property type="match status" value="1"/>
</dbReference>
<dbReference type="GO" id="GO:0006172">
    <property type="term" value="P:ADP biosynthetic process"/>
    <property type="evidence" value="ECO:0007669"/>
    <property type="project" value="UniProtKB-UniRule"/>
</dbReference>
<dbReference type="EMBL" id="HBIB01031850">
    <property type="protein sequence ID" value="CAE0258333.1"/>
    <property type="molecule type" value="Transcribed_RNA"/>
</dbReference>
<feature type="region of interest" description="LID" evidence="6">
    <location>
        <begin position="201"/>
        <end position="238"/>
    </location>
</feature>
<dbReference type="PRINTS" id="PR00094">
    <property type="entry name" value="ADENYLTKNASE"/>
</dbReference>
<evidence type="ECO:0000256" key="6">
    <source>
        <dbReference type="HAMAP-Rule" id="MF_03168"/>
    </source>
</evidence>
<keyword evidence="6" id="KW-0963">Cytoplasm</keyword>
<dbReference type="CDD" id="cd01428">
    <property type="entry name" value="ADK"/>
    <property type="match status" value="1"/>
</dbReference>
<gene>
    <name evidence="8" type="ORF">PBIL07802_LOCUS20596</name>
</gene>
<dbReference type="NCBIfam" id="TIGR01351">
    <property type="entry name" value="adk"/>
    <property type="match status" value="1"/>
</dbReference>
<dbReference type="InterPro" id="IPR007862">
    <property type="entry name" value="Adenylate_kinase_lid-dom"/>
</dbReference>
<feature type="binding site" evidence="6">
    <location>
        <begin position="211"/>
        <end position="212"/>
    </location>
    <ligand>
        <name>ATP</name>
        <dbReference type="ChEBI" id="CHEBI:30616"/>
    </ligand>
</feature>
<sequence>MPPCLHQIIIPSIPSFTLKRRTERMAPQAESAPAGDAQKKNINFLEAVAELQEHASFYGLEVTGIKRAEEKKEREVRALLIGPPGAGKGTQGPKLKEDYCLCHLATGDMLRAAVRAGTDMGKKAKAVMDRGELVSDEIVVGIVEEAIEEPECKNGFLLDGFPRTIRQAEMLDEMLAKKGKKLDTALEFKIDDDLLVRRITGRLVHPASGRSYHEEFNPPKKAMTDDVTGEALVRRSDDNATTLKKRLGAFHNDTMPVLQYYKEKGVLRTVEAANPMSSVYEDIKRFIEKGY</sequence>
<feature type="binding site" evidence="6">
    <location>
        <position position="235"/>
    </location>
    <ligand>
        <name>AMP</name>
        <dbReference type="ChEBI" id="CHEBI:456215"/>
    </ligand>
</feature>
<evidence type="ECO:0000313" key="8">
    <source>
        <dbReference type="EMBL" id="CAE0258333.1"/>
    </source>
</evidence>
<name>A0A7S3GBE8_9EUKA</name>
<feature type="binding site" evidence="6">
    <location>
        <position position="246"/>
    </location>
    <ligand>
        <name>AMP</name>
        <dbReference type="ChEBI" id="CHEBI:456215"/>
    </ligand>
</feature>
<dbReference type="PANTHER" id="PTHR23359">
    <property type="entry name" value="NUCLEOTIDE KINASE"/>
    <property type="match status" value="1"/>
</dbReference>
<feature type="binding site" evidence="6">
    <location>
        <position position="274"/>
    </location>
    <ligand>
        <name>ATP</name>
        <dbReference type="ChEBI" id="CHEBI:30616"/>
    </ligand>
</feature>
<dbReference type="NCBIfam" id="NF001381">
    <property type="entry name" value="PRK00279.1-3"/>
    <property type="match status" value="1"/>
</dbReference>
<organism evidence="8">
    <name type="scientific">Palpitomonas bilix</name>
    <dbReference type="NCBI Taxonomy" id="652834"/>
    <lineage>
        <taxon>Eukaryota</taxon>
        <taxon>Eukaryota incertae sedis</taxon>
    </lineage>
</organism>
<feature type="region of interest" description="NMPbind" evidence="6">
    <location>
        <begin position="105"/>
        <end position="134"/>
    </location>
</feature>
<evidence type="ECO:0000259" key="7">
    <source>
        <dbReference type="Pfam" id="PF05191"/>
    </source>
</evidence>
<protein>
    <recommendedName>
        <fullName evidence="6">Adenylate kinase</fullName>
        <ecNumber evidence="6">2.7.4.3</ecNumber>
    </recommendedName>
    <alternativeName>
        <fullName evidence="6">ATP-AMP transphosphorylase</fullName>
    </alternativeName>
    <alternativeName>
        <fullName evidence="6">ATP:AMP phosphotransferase</fullName>
    </alternativeName>
    <alternativeName>
        <fullName evidence="6">Adenylate kinase cytosolic and mitochondrial</fullName>
    </alternativeName>
    <alternativeName>
        <fullName evidence="6">Adenylate monophosphate kinase</fullName>
    </alternativeName>
</protein>
<keyword evidence="3 6" id="KW-0418">Kinase</keyword>
<dbReference type="GO" id="GO:0004017">
    <property type="term" value="F:AMP kinase activity"/>
    <property type="evidence" value="ECO:0007669"/>
    <property type="project" value="UniProtKB-UniRule"/>
</dbReference>
<feature type="binding site" evidence="6">
    <location>
        <position position="202"/>
    </location>
    <ligand>
        <name>ATP</name>
        <dbReference type="ChEBI" id="CHEBI:30616"/>
    </ligand>
</feature>
<feature type="domain" description="Adenylate kinase active site lid" evidence="7">
    <location>
        <begin position="202"/>
        <end position="237"/>
    </location>
</feature>
<comment type="catalytic activity">
    <reaction evidence="6">
        <text>AMP + ATP = 2 ADP</text>
        <dbReference type="Rhea" id="RHEA:12973"/>
        <dbReference type="ChEBI" id="CHEBI:30616"/>
        <dbReference type="ChEBI" id="CHEBI:456215"/>
        <dbReference type="ChEBI" id="CHEBI:456216"/>
        <dbReference type="EC" id="2.7.4.3"/>
    </reaction>
</comment>
<comment type="domain">
    <text evidence="6">Consists of three domains, a large central CORE domain and two small peripheral domains, NMPbind and LID, which undergo movements during catalysis. The LID domain closes over the site of phosphoryl transfer upon ATP binding. Assembling and dissambling the active center during each catalytic cycle provides an effective means to prevent ATP hydrolysis.</text>
</comment>
<evidence type="ECO:0000256" key="4">
    <source>
        <dbReference type="ARBA" id="ARBA00022840"/>
    </source>
</evidence>
<evidence type="ECO:0000256" key="1">
    <source>
        <dbReference type="ARBA" id="ARBA00022679"/>
    </source>
</evidence>
<feature type="binding site" evidence="6">
    <location>
        <begin position="160"/>
        <end position="163"/>
    </location>
    <ligand>
        <name>AMP</name>
        <dbReference type="ChEBI" id="CHEBI:456215"/>
    </ligand>
</feature>
<dbReference type="GO" id="GO:0005758">
    <property type="term" value="C:mitochondrial intermembrane space"/>
    <property type="evidence" value="ECO:0007669"/>
    <property type="project" value="UniProtKB-SubCell"/>
</dbReference>
<dbReference type="GO" id="GO:0005829">
    <property type="term" value="C:cytosol"/>
    <property type="evidence" value="ECO:0007669"/>
    <property type="project" value="UniProtKB-SubCell"/>
</dbReference>
<evidence type="ECO:0000256" key="3">
    <source>
        <dbReference type="ARBA" id="ARBA00022777"/>
    </source>
</evidence>
<dbReference type="Pfam" id="PF00406">
    <property type="entry name" value="ADK"/>
    <property type="match status" value="1"/>
</dbReference>
<comment type="subcellular location">
    <subcellularLocation>
        <location evidence="6">Cytoplasm</location>
        <location evidence="6">Cytosol</location>
    </subcellularLocation>
    <subcellularLocation>
        <location evidence="6">Mitochondrion intermembrane space</location>
    </subcellularLocation>
    <text evidence="6">Predominantly mitochondrial.</text>
</comment>
<feature type="binding site" evidence="6">
    <location>
        <begin position="132"/>
        <end position="134"/>
    </location>
    <ligand>
        <name>AMP</name>
        <dbReference type="ChEBI" id="CHEBI:456215"/>
    </ligand>
</feature>
<keyword evidence="4 6" id="KW-0067">ATP-binding</keyword>
<dbReference type="InterPro" id="IPR027417">
    <property type="entry name" value="P-loop_NTPase"/>
</dbReference>
<dbReference type="Pfam" id="PF05191">
    <property type="entry name" value="ADK_lid"/>
    <property type="match status" value="1"/>
</dbReference>